<sequence>MAEIITGPFHMDEQGFLATIEELIERFDGYSSGKYLAELGKIHDEYGEIGPLSLFDEKVCELGKELFCSTSWVANLAWAMISFDYDLVEHDANFLDGCRNIVRKYGMSVWLYEMINDASMAVALQRPSSRMPFQIGLTYTKDVFRRSKKKGGKYATSKKKRLACMAEYLQEVYWLAAYSLLRWGEEEPRAADVALMVLGYGGIGMCMLRDDPKVVDSGCDEDFSYRNLCDHLRDLRIQADLDYACNADLAESMLLEYPACMDARYLYDAGKIVEAYRALWNKQTESASQIMECVYQKGAYQVASIWEDPLYLHDLALSLLGAVGSRPLTEGFRTRDDKMFQQGVESLRRTTESVKGMGLVMTLGGYICFPEPESRDDALFAPRKEKKQLMDTCNGLRDLSTMVALYRFPRDIESLRATRALLAHDAKGYIDLMGPYMGSADETGGNEGRPVSVGD</sequence>
<evidence type="ECO:0000313" key="2">
    <source>
        <dbReference type="Proteomes" id="UP000030625"/>
    </source>
</evidence>
<dbReference type="Proteomes" id="UP000030625">
    <property type="component" value="Chromosome"/>
</dbReference>
<dbReference type="AlphaFoldDB" id="A0A0A7I3G7"/>
<dbReference type="STRING" id="1447716.AH68_04390"/>
<dbReference type="HOGENOM" id="CLU_600876_0_0_11"/>
<dbReference type="OrthoDB" id="3226114at2"/>
<dbReference type="KEGG" id="bka:AH68_04390"/>
<accession>A0A0A7I3G7</accession>
<protein>
    <submittedName>
        <fullName evidence="1">Riboflavin deaminase</fullName>
    </submittedName>
</protein>
<evidence type="ECO:0000313" key="1">
    <source>
        <dbReference type="EMBL" id="AIZ14436.1"/>
    </source>
</evidence>
<dbReference type="EMBL" id="CP007456">
    <property type="protein sequence ID" value="AIZ14436.1"/>
    <property type="molecule type" value="Genomic_DNA"/>
</dbReference>
<gene>
    <name evidence="1" type="ORF">AH68_04390</name>
</gene>
<organism evidence="1 2">
    <name type="scientific">Bifidobacterium catenulatum PV20-2</name>
    <dbReference type="NCBI Taxonomy" id="1447716"/>
    <lineage>
        <taxon>Bacteria</taxon>
        <taxon>Bacillati</taxon>
        <taxon>Actinomycetota</taxon>
        <taxon>Actinomycetes</taxon>
        <taxon>Bifidobacteriales</taxon>
        <taxon>Bifidobacteriaceae</taxon>
        <taxon>Bifidobacterium</taxon>
    </lineage>
</organism>
<proteinExistence type="predicted"/>
<name>A0A0A7I3G7_9BIFI</name>
<reference evidence="1 2" key="1">
    <citation type="journal article" date="2015" name="Genome Announc.">
        <title>Complete and Assembled Genome Sequence of Bifidobacterium kashiwanohense PV20-2, Isolated from the Feces of an Anemic Kenyan Infant.</title>
        <authorList>
            <person name="Vazquez-Gutierrez P."/>
            <person name="Lacroix C."/>
            <person name="Chassard C."/>
            <person name="Klumpp J."/>
            <person name="Jans C."/>
            <person name="Stevens M.J."/>
        </authorList>
    </citation>
    <scope>NUCLEOTIDE SEQUENCE [LARGE SCALE GENOMIC DNA]</scope>
    <source>
        <strain evidence="1 2">PV20-2</strain>
    </source>
</reference>